<feature type="transmembrane region" description="Helical" evidence="1">
    <location>
        <begin position="111"/>
        <end position="137"/>
    </location>
</feature>
<feature type="transmembrane region" description="Helical" evidence="1">
    <location>
        <begin position="72"/>
        <end position="90"/>
    </location>
</feature>
<keyword evidence="3" id="KW-1185">Reference proteome</keyword>
<sequence length="191" mass="22549">MTKNYEESKGEKMSQAIHKPWIQNIKERRRGFLAIVLAVVIILMGIWKMYHILPNDFHTRQFKFLFKNYGSLARIALFFVLANYIFALIVQKRLANRWDILKKWMISLSRFTRAYHTPIAILAIGLIVLHVAGAFLYGFTFDFYYLSGFLALLVLLPVPISGLFRYRRMDRKWHLRFGLAFAVLFLIHAFL</sequence>
<proteinExistence type="predicted"/>
<protein>
    <recommendedName>
        <fullName evidence="4">Ferric oxidoreductase domain-containing protein</fullName>
    </recommendedName>
</protein>
<dbReference type="EMBL" id="AP023366">
    <property type="protein sequence ID" value="BCJ88504.1"/>
    <property type="molecule type" value="Genomic_DNA"/>
</dbReference>
<dbReference type="KEGG" id="eff:skT53_34890"/>
<feature type="transmembrane region" description="Helical" evidence="1">
    <location>
        <begin position="143"/>
        <end position="166"/>
    </location>
</feature>
<dbReference type="AlphaFoldDB" id="A0A7I8DEF4"/>
<evidence type="ECO:0000256" key="1">
    <source>
        <dbReference type="SAM" id="Phobius"/>
    </source>
</evidence>
<feature type="transmembrane region" description="Helical" evidence="1">
    <location>
        <begin position="32"/>
        <end position="52"/>
    </location>
</feature>
<reference evidence="2 3" key="1">
    <citation type="submission" date="2020-08" db="EMBL/GenBank/DDBJ databases">
        <title>Complete Genome Sequence of Effusibacillus dendaii Strain skT53, Isolated from Farmland soil.</title>
        <authorList>
            <person name="Konishi T."/>
            <person name="Kawasaki H."/>
        </authorList>
    </citation>
    <scope>NUCLEOTIDE SEQUENCE [LARGE SCALE GENOMIC DNA]</scope>
    <source>
        <strain evidence="3">skT53</strain>
    </source>
</reference>
<feature type="transmembrane region" description="Helical" evidence="1">
    <location>
        <begin position="173"/>
        <end position="190"/>
    </location>
</feature>
<name>A0A7I8DEF4_9BACL</name>
<dbReference type="Proteomes" id="UP000593802">
    <property type="component" value="Chromosome"/>
</dbReference>
<evidence type="ECO:0008006" key="4">
    <source>
        <dbReference type="Google" id="ProtNLM"/>
    </source>
</evidence>
<evidence type="ECO:0000313" key="3">
    <source>
        <dbReference type="Proteomes" id="UP000593802"/>
    </source>
</evidence>
<accession>A0A7I8DEF4</accession>
<gene>
    <name evidence="2" type="ORF">skT53_34890</name>
</gene>
<keyword evidence="1" id="KW-0812">Transmembrane</keyword>
<keyword evidence="1" id="KW-1133">Transmembrane helix</keyword>
<evidence type="ECO:0000313" key="2">
    <source>
        <dbReference type="EMBL" id="BCJ88504.1"/>
    </source>
</evidence>
<organism evidence="2 3">
    <name type="scientific">Effusibacillus dendaii</name>
    <dbReference type="NCBI Taxonomy" id="2743772"/>
    <lineage>
        <taxon>Bacteria</taxon>
        <taxon>Bacillati</taxon>
        <taxon>Bacillota</taxon>
        <taxon>Bacilli</taxon>
        <taxon>Bacillales</taxon>
        <taxon>Alicyclobacillaceae</taxon>
        <taxon>Effusibacillus</taxon>
    </lineage>
</organism>
<keyword evidence="1" id="KW-0472">Membrane</keyword>